<feature type="binding site" description="covalent" evidence="8">
    <location>
        <position position="68"/>
    </location>
    <ligand>
        <name>heme c</name>
        <dbReference type="ChEBI" id="CHEBI:61717"/>
        <label>1</label>
    </ligand>
</feature>
<keyword evidence="6" id="KW-0560">Oxidoreductase</keyword>
<keyword evidence="12" id="KW-1185">Reference proteome</keyword>
<dbReference type="PROSITE" id="PS51007">
    <property type="entry name" value="CYTC"/>
    <property type="match status" value="2"/>
</dbReference>
<dbReference type="InterPro" id="IPR026259">
    <property type="entry name" value="MauG/Cytc_peroxidase"/>
</dbReference>
<dbReference type="Proteomes" id="UP000198901">
    <property type="component" value="Unassembled WGS sequence"/>
</dbReference>
<evidence type="ECO:0000256" key="9">
    <source>
        <dbReference type="PIRSR" id="PIRSR000294-2"/>
    </source>
</evidence>
<dbReference type="PANTHER" id="PTHR30600:SF10">
    <property type="entry name" value="BLL6722 PROTEIN"/>
    <property type="match status" value="1"/>
</dbReference>
<dbReference type="GO" id="GO:0009055">
    <property type="term" value="F:electron transfer activity"/>
    <property type="evidence" value="ECO:0007669"/>
    <property type="project" value="InterPro"/>
</dbReference>
<feature type="binding site" description="covalent" evidence="8">
    <location>
        <position position="65"/>
    </location>
    <ligand>
        <name>heme c</name>
        <dbReference type="ChEBI" id="CHEBI:61717"/>
        <label>1</label>
    </ligand>
</feature>
<dbReference type="PIRSF" id="PIRSF000294">
    <property type="entry name" value="Cytochrome-c_peroxidase"/>
    <property type="match status" value="1"/>
</dbReference>
<dbReference type="InterPro" id="IPR036909">
    <property type="entry name" value="Cyt_c-like_dom_sf"/>
</dbReference>
<feature type="binding site" description="covalent" evidence="8">
    <location>
        <position position="206"/>
    </location>
    <ligand>
        <name>heme c</name>
        <dbReference type="ChEBI" id="CHEBI:61717"/>
        <label>2</label>
    </ligand>
</feature>
<dbReference type="GO" id="GO:0004130">
    <property type="term" value="F:cytochrome-c peroxidase activity"/>
    <property type="evidence" value="ECO:0007669"/>
    <property type="project" value="TreeGrafter"/>
</dbReference>
<feature type="binding site" description="axial binding residue" evidence="9">
    <location>
        <position position="207"/>
    </location>
    <ligand>
        <name>heme c</name>
        <dbReference type="ChEBI" id="CHEBI:61717"/>
        <label>2</label>
    </ligand>
    <ligandPart>
        <name>Fe</name>
        <dbReference type="ChEBI" id="CHEBI:18248"/>
    </ligandPart>
</feature>
<dbReference type="Gene3D" id="1.10.760.10">
    <property type="entry name" value="Cytochrome c-like domain"/>
    <property type="match status" value="2"/>
</dbReference>
<keyword evidence="4" id="KW-0732">Signal</keyword>
<dbReference type="STRING" id="563176.SAMN04488090_1699"/>
<keyword evidence="7 9" id="KW-0408">Iron</keyword>
<evidence type="ECO:0000313" key="11">
    <source>
        <dbReference type="EMBL" id="SDL76361.1"/>
    </source>
</evidence>
<dbReference type="InterPro" id="IPR051395">
    <property type="entry name" value="Cytochrome_c_Peroxidase/MauG"/>
</dbReference>
<dbReference type="GO" id="GO:0042597">
    <property type="term" value="C:periplasmic space"/>
    <property type="evidence" value="ECO:0007669"/>
    <property type="project" value="UniProtKB-SubCell"/>
</dbReference>
<accession>A0A1G9MQR7</accession>
<comment type="PTM">
    <text evidence="8">Binds 2 heme groups per subunit.</text>
</comment>
<keyword evidence="5" id="KW-0574">Periplasm</keyword>
<keyword evidence="3 9" id="KW-0479">Metal-binding</keyword>
<proteinExistence type="predicted"/>
<keyword evidence="2 8" id="KW-0349">Heme</keyword>
<dbReference type="PROSITE" id="PS51257">
    <property type="entry name" value="PROKAR_LIPOPROTEIN"/>
    <property type="match status" value="1"/>
</dbReference>
<dbReference type="Pfam" id="PF03150">
    <property type="entry name" value="CCP_MauG"/>
    <property type="match status" value="1"/>
</dbReference>
<dbReference type="OrthoDB" id="9805202at2"/>
<dbReference type="Pfam" id="PF00034">
    <property type="entry name" value="Cytochrom_C"/>
    <property type="match status" value="1"/>
</dbReference>
<dbReference type="RefSeq" id="WP_093200425.1">
    <property type="nucleotide sequence ID" value="NZ_FNGS01000003.1"/>
</dbReference>
<comment type="cofactor">
    <cofactor evidence="8">
        <name>heme</name>
        <dbReference type="ChEBI" id="CHEBI:30413"/>
    </cofactor>
    <text evidence="8">Binds 2 heme groups.</text>
</comment>
<dbReference type="EMBL" id="FNGS01000003">
    <property type="protein sequence ID" value="SDL76361.1"/>
    <property type="molecule type" value="Genomic_DNA"/>
</dbReference>
<dbReference type="PANTHER" id="PTHR30600">
    <property type="entry name" value="CYTOCHROME C PEROXIDASE-RELATED"/>
    <property type="match status" value="1"/>
</dbReference>
<sequence length="317" mass="35479">MRRIAILLGLMVAACGPRKERFVTPQGFPQPVYAFDRNPLTREGITLGRRLFYDKTLSKDGTISCASCHVQSAGFAQPGQPVSVGIFHRKGNRNVPALQNLAWSTSFFLDGGVYDLDLVPIAPIRESAEMDENLKNILAKLRRQEDYPLLFQQAYGTEEITGERFLKALSQFMLTLVSADSRYDRKELSFEEKAGEKLFGQHCSACHSGPLFTDGSFRNIGLPAGEDPGRYRISEVEKDRNAFRVPSLRNVAVTAPYMHDGRFGTLEEVVGFYAGGRGQGAEGKIRMSEREQRQVVAFLRALTDHAFLRNPRFAPPR</sequence>
<evidence type="ECO:0000256" key="6">
    <source>
        <dbReference type="ARBA" id="ARBA00023002"/>
    </source>
</evidence>
<evidence type="ECO:0000256" key="3">
    <source>
        <dbReference type="ARBA" id="ARBA00022723"/>
    </source>
</evidence>
<evidence type="ECO:0000256" key="1">
    <source>
        <dbReference type="ARBA" id="ARBA00004418"/>
    </source>
</evidence>
<dbReference type="AlphaFoldDB" id="A0A1G9MQR7"/>
<evidence type="ECO:0000256" key="5">
    <source>
        <dbReference type="ARBA" id="ARBA00022764"/>
    </source>
</evidence>
<evidence type="ECO:0000259" key="10">
    <source>
        <dbReference type="PROSITE" id="PS51007"/>
    </source>
</evidence>
<keyword evidence="11" id="KW-0575">Peroxidase</keyword>
<dbReference type="GO" id="GO:0020037">
    <property type="term" value="F:heme binding"/>
    <property type="evidence" value="ECO:0007669"/>
    <property type="project" value="InterPro"/>
</dbReference>
<dbReference type="SUPFAM" id="SSF46626">
    <property type="entry name" value="Cytochrome c"/>
    <property type="match status" value="2"/>
</dbReference>
<evidence type="ECO:0000256" key="4">
    <source>
        <dbReference type="ARBA" id="ARBA00022729"/>
    </source>
</evidence>
<organism evidence="11 12">
    <name type="scientific">Siphonobacter aquaeclarae</name>
    <dbReference type="NCBI Taxonomy" id="563176"/>
    <lineage>
        <taxon>Bacteria</taxon>
        <taxon>Pseudomonadati</taxon>
        <taxon>Bacteroidota</taxon>
        <taxon>Cytophagia</taxon>
        <taxon>Cytophagales</taxon>
        <taxon>Cytophagaceae</taxon>
        <taxon>Siphonobacter</taxon>
    </lineage>
</organism>
<feature type="domain" description="Cytochrome c" evidence="10">
    <location>
        <begin position="43"/>
        <end position="145"/>
    </location>
</feature>
<gene>
    <name evidence="11" type="ORF">SAMN04488090_1699</name>
</gene>
<feature type="binding site" description="covalent" evidence="8">
    <location>
        <position position="203"/>
    </location>
    <ligand>
        <name>heme c</name>
        <dbReference type="ChEBI" id="CHEBI:61717"/>
        <label>2</label>
    </ligand>
</feature>
<protein>
    <submittedName>
        <fullName evidence="11">Cytochrome c peroxidase</fullName>
    </submittedName>
</protein>
<dbReference type="GO" id="GO:0046872">
    <property type="term" value="F:metal ion binding"/>
    <property type="evidence" value="ECO:0007669"/>
    <property type="project" value="UniProtKB-KW"/>
</dbReference>
<evidence type="ECO:0000313" key="12">
    <source>
        <dbReference type="Proteomes" id="UP000198901"/>
    </source>
</evidence>
<name>A0A1G9MQR7_9BACT</name>
<evidence type="ECO:0000256" key="7">
    <source>
        <dbReference type="ARBA" id="ARBA00023004"/>
    </source>
</evidence>
<comment type="subcellular location">
    <subcellularLocation>
        <location evidence="1">Periplasm</location>
    </subcellularLocation>
</comment>
<dbReference type="InterPro" id="IPR009056">
    <property type="entry name" value="Cyt_c-like_dom"/>
</dbReference>
<dbReference type="InterPro" id="IPR004852">
    <property type="entry name" value="Di-haem_cyt_c_peroxidsae"/>
</dbReference>
<evidence type="ECO:0000256" key="8">
    <source>
        <dbReference type="PIRSR" id="PIRSR000294-1"/>
    </source>
</evidence>
<feature type="domain" description="Cytochrome c" evidence="10">
    <location>
        <begin position="190"/>
        <end position="303"/>
    </location>
</feature>
<feature type="binding site" description="axial binding residue" evidence="9">
    <location>
        <position position="69"/>
    </location>
    <ligand>
        <name>heme c</name>
        <dbReference type="ChEBI" id="CHEBI:61717"/>
        <label>1</label>
    </ligand>
    <ligandPart>
        <name>Fe</name>
        <dbReference type="ChEBI" id="CHEBI:18248"/>
    </ligandPart>
</feature>
<evidence type="ECO:0000256" key="2">
    <source>
        <dbReference type="ARBA" id="ARBA00022617"/>
    </source>
</evidence>
<reference evidence="11 12" key="1">
    <citation type="submission" date="2016-10" db="EMBL/GenBank/DDBJ databases">
        <authorList>
            <person name="de Groot N.N."/>
        </authorList>
    </citation>
    <scope>NUCLEOTIDE SEQUENCE [LARGE SCALE GENOMIC DNA]</scope>
    <source>
        <strain evidence="11 12">DSM 21668</strain>
    </source>
</reference>